<organism evidence="1 2">
    <name type="scientific">Artemisia annua</name>
    <name type="common">Sweet wormwood</name>
    <dbReference type="NCBI Taxonomy" id="35608"/>
    <lineage>
        <taxon>Eukaryota</taxon>
        <taxon>Viridiplantae</taxon>
        <taxon>Streptophyta</taxon>
        <taxon>Embryophyta</taxon>
        <taxon>Tracheophyta</taxon>
        <taxon>Spermatophyta</taxon>
        <taxon>Magnoliopsida</taxon>
        <taxon>eudicotyledons</taxon>
        <taxon>Gunneridae</taxon>
        <taxon>Pentapetalae</taxon>
        <taxon>asterids</taxon>
        <taxon>campanulids</taxon>
        <taxon>Asterales</taxon>
        <taxon>Asteraceae</taxon>
        <taxon>Asteroideae</taxon>
        <taxon>Anthemideae</taxon>
        <taxon>Artemisiinae</taxon>
        <taxon>Artemisia</taxon>
    </lineage>
</organism>
<dbReference type="OrthoDB" id="1686862at2759"/>
<name>A0A2U1KBV7_ARTAN</name>
<accession>A0A2U1KBV7</accession>
<reference evidence="1 2" key="1">
    <citation type="journal article" date="2018" name="Mol. Plant">
        <title>The genome of Artemisia annua provides insight into the evolution of Asteraceae family and artemisinin biosynthesis.</title>
        <authorList>
            <person name="Shen Q."/>
            <person name="Zhang L."/>
            <person name="Liao Z."/>
            <person name="Wang S."/>
            <person name="Yan T."/>
            <person name="Shi P."/>
            <person name="Liu M."/>
            <person name="Fu X."/>
            <person name="Pan Q."/>
            <person name="Wang Y."/>
            <person name="Lv Z."/>
            <person name="Lu X."/>
            <person name="Zhang F."/>
            <person name="Jiang W."/>
            <person name="Ma Y."/>
            <person name="Chen M."/>
            <person name="Hao X."/>
            <person name="Li L."/>
            <person name="Tang Y."/>
            <person name="Lv G."/>
            <person name="Zhou Y."/>
            <person name="Sun X."/>
            <person name="Brodelius P.E."/>
            <person name="Rose J.K.C."/>
            <person name="Tang K."/>
        </authorList>
    </citation>
    <scope>NUCLEOTIDE SEQUENCE [LARGE SCALE GENOMIC DNA]</scope>
    <source>
        <strain evidence="2">cv. Huhao1</strain>
        <tissue evidence="1">Leaf</tissue>
    </source>
</reference>
<evidence type="ECO:0000313" key="1">
    <source>
        <dbReference type="EMBL" id="PWA34133.1"/>
    </source>
</evidence>
<comment type="caution">
    <text evidence="1">The sequence shown here is derived from an EMBL/GenBank/DDBJ whole genome shotgun (WGS) entry which is preliminary data.</text>
</comment>
<protein>
    <submittedName>
        <fullName evidence="1">Uncharacterized protein</fullName>
    </submittedName>
</protein>
<sequence>MVENLGNKTDRELLEFIWMNKRNVGILEQKRPEKAVAIKEAIKCYEDEIERRARLQLPKENGTGPVKCIRPVNIEVDYKLRAPYKNVDDNMVEDGNAVGGENTETHDDVNKEKTSPQVDDIKLVIKVEDGEQSLTQNESIDGIIAEEERAGTLQTVPVNGDKNQASSIQDRCAELKKVSCVLSMLDSPNKFYSPQGDPLDEEAEKAKQTLIELLNKNFETIVGSPDEEKVKFCIKILTKNLHKLPRFQGRVIETLNIEFDSTCRNWKMCHTNHQSNIAFEMKQGDNLGVLKECLEKDMEIESKIETVDADIFRLKAELLEKELTRETLVKQKSDLFHQSKMPIDDAKKLLQEMVTVKLQSDVAVDNMNELAAKWERIRENFKLMQG</sequence>
<evidence type="ECO:0000313" key="2">
    <source>
        <dbReference type="Proteomes" id="UP000245207"/>
    </source>
</evidence>
<keyword evidence="2" id="KW-1185">Reference proteome</keyword>
<dbReference type="Proteomes" id="UP000245207">
    <property type="component" value="Unassembled WGS sequence"/>
</dbReference>
<dbReference type="EMBL" id="PKPP01023686">
    <property type="protein sequence ID" value="PWA34133.1"/>
    <property type="molecule type" value="Genomic_DNA"/>
</dbReference>
<dbReference type="AlphaFoldDB" id="A0A2U1KBV7"/>
<proteinExistence type="predicted"/>
<gene>
    <name evidence="1" type="ORF">CTI12_AA620650</name>
</gene>